<dbReference type="SMART" id="SM00028">
    <property type="entry name" value="TPR"/>
    <property type="match status" value="5"/>
</dbReference>
<dbReference type="Pfam" id="PF13181">
    <property type="entry name" value="TPR_8"/>
    <property type="match status" value="1"/>
</dbReference>
<accession>A0A0N5AWB8</accession>
<feature type="region of interest" description="Disordered" evidence="5">
    <location>
        <begin position="735"/>
        <end position="758"/>
    </location>
</feature>
<evidence type="ECO:0000256" key="5">
    <source>
        <dbReference type="SAM" id="MobiDB-lite"/>
    </source>
</evidence>
<sequence>MVHIHVYLEKNVDNCMFKGLIYYYLEFFAFEDAALLAELYHEQVRSSESLYVYGQCLLQSGQVEAACRLLAVDSLQTPQLRYLYAHCCYDLKRSERYSPRILIQEAESALRMDEASRLHPIFEDTPVEPFAHALLAKILLESGRTNEAIVENRLAMEKNKLSWSVMKLHCDIGVASEVEDLCTQLVRHTSEAKEICRRKNTTLPLSQDFVPLGRSPEKRTPVMRDAKDIIDEKLLCLGPKKPRTSVVGKRNSDSMGVRRLMEGGVETRRSSRLLQDSENLATSGGDVRKTSRLKLTSTMGSGLRTFTDKQLRSVNRLSEEEMNRLTVKKSPSPQSSPPLEKVLETHDIIPVTSNKVKPLQMSKEDTLTVSLLPTSPSSNHMEEEHISIVSSDKPKLQGLVGSGTSRRFPSSMNLLNEPSKWTPLLIDIVQTVASLARVQSFLSRYSTSSALESFESMPEACSTSALGRELLARIYLEMLDYSKTREILERLHIDFPHRLSGMEVLSTALWHEQDSRRLSMLAAELTENARTFAETWCAAGNCFSVQKQHETAIECFERAVILKPHFAYAYSLLGHELLDTDQLDKAASSFRRALCLCPTDYRAWFGLGLLHFKREQLAWARFYLRRAVKINPYNSVLLCQLSVVEQSLHNNPSAMNLLDRALEIAPDNAACRFYRARLLYEMRDYDTCRAALNDLKLFAHDEAQVFFLLGRVYKKLNNTHLALLNFSWAAEMDPRGEQNQATRSECAYDDDPGSPGGR</sequence>
<feature type="repeat" description="TPR" evidence="4">
    <location>
        <begin position="601"/>
        <end position="634"/>
    </location>
</feature>
<dbReference type="InterPro" id="IPR019734">
    <property type="entry name" value="TPR_rpt"/>
</dbReference>
<dbReference type="PANTHER" id="PTHR12558">
    <property type="entry name" value="CELL DIVISION CYCLE 16,23,27"/>
    <property type="match status" value="1"/>
</dbReference>
<dbReference type="Gene3D" id="1.25.40.10">
    <property type="entry name" value="Tetratricopeptide repeat domain"/>
    <property type="match status" value="4"/>
</dbReference>
<evidence type="ECO:0000256" key="2">
    <source>
        <dbReference type="ARBA" id="ARBA00038210"/>
    </source>
</evidence>
<evidence type="ECO:0000256" key="1">
    <source>
        <dbReference type="ARBA" id="ARBA00022803"/>
    </source>
</evidence>
<dbReference type="Pfam" id="PF13432">
    <property type="entry name" value="TPR_16"/>
    <property type="match status" value="1"/>
</dbReference>
<proteinExistence type="inferred from homology"/>
<dbReference type="GO" id="GO:0031145">
    <property type="term" value="P:anaphase-promoting complex-dependent catabolic process"/>
    <property type="evidence" value="ECO:0007669"/>
    <property type="project" value="TreeGrafter"/>
</dbReference>
<dbReference type="AlphaFoldDB" id="A0A0N5AWB8"/>
<keyword evidence="1 4" id="KW-0802">TPR repeat</keyword>
<reference evidence="7" key="1">
    <citation type="submission" date="2017-02" db="UniProtKB">
        <authorList>
            <consortium name="WormBaseParasite"/>
        </authorList>
    </citation>
    <scope>IDENTIFICATION</scope>
</reference>
<dbReference type="Proteomes" id="UP000046393">
    <property type="component" value="Unplaced"/>
</dbReference>
<feature type="repeat" description="TPR" evidence="4">
    <location>
        <begin position="703"/>
        <end position="736"/>
    </location>
</feature>
<evidence type="ECO:0000256" key="3">
    <source>
        <dbReference type="ARBA" id="ARBA00039307"/>
    </source>
</evidence>
<comment type="similarity">
    <text evidence="2">Belongs to the APC3/CDC27 family.</text>
</comment>
<dbReference type="STRING" id="451379.A0A0N5AWB8"/>
<dbReference type="GO" id="GO:0051301">
    <property type="term" value="P:cell division"/>
    <property type="evidence" value="ECO:0007669"/>
    <property type="project" value="TreeGrafter"/>
</dbReference>
<dbReference type="InterPro" id="IPR011990">
    <property type="entry name" value="TPR-like_helical_dom_sf"/>
</dbReference>
<dbReference type="GO" id="GO:0016567">
    <property type="term" value="P:protein ubiquitination"/>
    <property type="evidence" value="ECO:0007669"/>
    <property type="project" value="TreeGrafter"/>
</dbReference>
<feature type="repeat" description="TPR" evidence="4">
    <location>
        <begin position="533"/>
        <end position="566"/>
    </location>
</feature>
<dbReference type="Pfam" id="PF12895">
    <property type="entry name" value="ANAPC3"/>
    <property type="match status" value="1"/>
</dbReference>
<name>A0A0N5AWB8_9BILA</name>
<dbReference type="GO" id="GO:0005680">
    <property type="term" value="C:anaphase-promoting complex"/>
    <property type="evidence" value="ECO:0007669"/>
    <property type="project" value="TreeGrafter"/>
</dbReference>
<evidence type="ECO:0000256" key="4">
    <source>
        <dbReference type="PROSITE-ProRule" id="PRU00339"/>
    </source>
</evidence>
<dbReference type="PANTHER" id="PTHR12558:SF13">
    <property type="entry name" value="CELL DIVISION CYCLE PROTEIN 27 HOMOLOG"/>
    <property type="match status" value="1"/>
</dbReference>
<dbReference type="SUPFAM" id="SSF48452">
    <property type="entry name" value="TPR-like"/>
    <property type="match status" value="2"/>
</dbReference>
<dbReference type="GO" id="GO:0005737">
    <property type="term" value="C:cytoplasm"/>
    <property type="evidence" value="ECO:0007669"/>
    <property type="project" value="TreeGrafter"/>
</dbReference>
<dbReference type="GO" id="GO:0007091">
    <property type="term" value="P:metaphase/anaphase transition of mitotic cell cycle"/>
    <property type="evidence" value="ECO:0007669"/>
    <property type="project" value="TreeGrafter"/>
</dbReference>
<protein>
    <recommendedName>
        <fullName evidence="3">Cell division cycle protein 27 homolog</fullName>
    </recommendedName>
</protein>
<evidence type="ECO:0000313" key="7">
    <source>
        <dbReference type="WBParaSite" id="SMUV_0000921201-mRNA-1"/>
    </source>
</evidence>
<feature type="repeat" description="TPR" evidence="4">
    <location>
        <begin position="567"/>
        <end position="600"/>
    </location>
</feature>
<keyword evidence="6" id="KW-1185">Reference proteome</keyword>
<organism evidence="6 7">
    <name type="scientific">Syphacia muris</name>
    <dbReference type="NCBI Taxonomy" id="451379"/>
    <lineage>
        <taxon>Eukaryota</taxon>
        <taxon>Metazoa</taxon>
        <taxon>Ecdysozoa</taxon>
        <taxon>Nematoda</taxon>
        <taxon>Chromadorea</taxon>
        <taxon>Rhabditida</taxon>
        <taxon>Spirurina</taxon>
        <taxon>Oxyuridomorpha</taxon>
        <taxon>Oxyuroidea</taxon>
        <taxon>Oxyuridae</taxon>
        <taxon>Syphacia</taxon>
    </lineage>
</organism>
<dbReference type="PROSITE" id="PS50005">
    <property type="entry name" value="TPR"/>
    <property type="match status" value="4"/>
</dbReference>
<dbReference type="WBParaSite" id="SMUV_0000921201-mRNA-1">
    <property type="protein sequence ID" value="SMUV_0000921201-mRNA-1"/>
    <property type="gene ID" value="SMUV_0000921201"/>
</dbReference>
<dbReference type="Pfam" id="PF14559">
    <property type="entry name" value="TPR_19"/>
    <property type="match status" value="1"/>
</dbReference>
<evidence type="ECO:0000313" key="6">
    <source>
        <dbReference type="Proteomes" id="UP000046393"/>
    </source>
</evidence>